<dbReference type="Pfam" id="PF01863">
    <property type="entry name" value="YgjP-like"/>
    <property type="match status" value="1"/>
</dbReference>
<dbReference type="Proteomes" id="UP000295518">
    <property type="component" value="Unassembled WGS sequence"/>
</dbReference>
<evidence type="ECO:0000259" key="1">
    <source>
        <dbReference type="Pfam" id="PF01863"/>
    </source>
</evidence>
<evidence type="ECO:0000313" key="3">
    <source>
        <dbReference type="Proteomes" id="UP000295518"/>
    </source>
</evidence>
<accession>A0A4R6IHT1</accession>
<dbReference type="PANTHER" id="PTHR30399:SF1">
    <property type="entry name" value="UTP PYROPHOSPHATASE"/>
    <property type="match status" value="1"/>
</dbReference>
<dbReference type="EMBL" id="SNWN01000009">
    <property type="protein sequence ID" value="TDO21145.1"/>
    <property type="molecule type" value="Genomic_DNA"/>
</dbReference>
<keyword evidence="3" id="KW-1185">Reference proteome</keyword>
<dbReference type="AlphaFoldDB" id="A0A4R6IHT1"/>
<organism evidence="2 3">
    <name type="scientific">Mycoplasma testudineum</name>
    <dbReference type="NCBI Taxonomy" id="244584"/>
    <lineage>
        <taxon>Bacteria</taxon>
        <taxon>Bacillati</taxon>
        <taxon>Mycoplasmatota</taxon>
        <taxon>Mollicutes</taxon>
        <taxon>Mycoplasmataceae</taxon>
        <taxon>Mycoplasma</taxon>
    </lineage>
</organism>
<name>A0A4R6IHT1_9MOLU</name>
<dbReference type="RefSeq" id="WP_166623166.1">
    <property type="nucleotide sequence ID" value="NZ_NNCE01000001.1"/>
</dbReference>
<dbReference type="InterPro" id="IPR053136">
    <property type="entry name" value="UTP_pyrophosphatase-like"/>
</dbReference>
<dbReference type="CDD" id="cd07344">
    <property type="entry name" value="M48_yhfN_like"/>
    <property type="match status" value="1"/>
</dbReference>
<dbReference type="InterPro" id="IPR002725">
    <property type="entry name" value="YgjP-like_metallopeptidase"/>
</dbReference>
<gene>
    <name evidence="2" type="ORF">EI74_0165</name>
</gene>
<proteinExistence type="predicted"/>
<feature type="domain" description="YgjP-like metallopeptidase" evidence="1">
    <location>
        <begin position="60"/>
        <end position="232"/>
    </location>
</feature>
<reference evidence="2 3" key="1">
    <citation type="submission" date="2019-03" db="EMBL/GenBank/DDBJ databases">
        <title>Genomic Encyclopedia of Archaeal and Bacterial Type Strains, Phase II (KMG-II): from individual species to whole genera.</title>
        <authorList>
            <person name="Goeker M."/>
        </authorList>
    </citation>
    <scope>NUCLEOTIDE SEQUENCE [LARGE SCALE GENOMIC DNA]</scope>
    <source>
        <strain evidence="2 3">ATCC 700618</strain>
    </source>
</reference>
<comment type="caution">
    <text evidence="2">The sequence shown here is derived from an EMBL/GenBank/DDBJ whole genome shotgun (WGS) entry which is preliminary data.</text>
</comment>
<dbReference type="PANTHER" id="PTHR30399">
    <property type="entry name" value="UNCHARACTERIZED PROTEIN YGJP"/>
    <property type="match status" value="1"/>
</dbReference>
<dbReference type="Gene3D" id="3.30.2010.10">
    <property type="entry name" value="Metalloproteases ('zincins'), catalytic domain"/>
    <property type="match status" value="1"/>
</dbReference>
<protein>
    <recommendedName>
        <fullName evidence="1">YgjP-like metallopeptidase domain-containing protein</fullName>
    </recommendedName>
</protein>
<evidence type="ECO:0000313" key="2">
    <source>
        <dbReference type="EMBL" id="TDO21145.1"/>
    </source>
</evidence>
<sequence length="237" mass="28659">MKYTLDRKKSNSDVLYFENEIGEYTEVNVVKTNYKNSSIRIKDNKILYKQGKAGWSIISQNFIETHLHRYVLQLIKIDENQKYNLEEKYFVFLGKQIKYNYLNGVLFFNINNVAYVKKIRSDANFEKQLLKIIEGLFRKFLSDRQTYWETIMKIPKHKIQIRSKKSAWATNYVLKKIINYSFWAFAFEEQILDYLIVHELSHHIHHNHSREFWNNVSKYIPNFKSLRKKMNETGYIS</sequence>